<comment type="caution">
    <text evidence="1">The sequence shown here is derived from an EMBL/GenBank/DDBJ whole genome shotgun (WGS) entry which is preliminary data.</text>
</comment>
<evidence type="ECO:0000313" key="2">
    <source>
        <dbReference type="Proteomes" id="UP000004840"/>
    </source>
</evidence>
<name>G7HY11_9CORY</name>
<reference evidence="1 2" key="1">
    <citation type="journal article" date="2012" name="J. Bacteriol.">
        <title>Genome Sequence of Corynebacterium casei UCMA 3821, Isolated from a Smear-Ripened Cheese.</title>
        <authorList>
            <person name="Monnet C."/>
            <person name="Loux V."/>
            <person name="Bento P."/>
            <person name="Gibrat J.F."/>
            <person name="Straub C."/>
            <person name="Bonnarme P."/>
            <person name="Landaud S."/>
            <person name="Irlinger F."/>
        </authorList>
    </citation>
    <scope>NUCLEOTIDE SEQUENCE [LARGE SCALE GENOMIC DNA]</scope>
    <source>
        <strain evidence="1 2">UCMA 3821</strain>
    </source>
</reference>
<dbReference type="EMBL" id="CAFW01000076">
    <property type="protein sequence ID" value="CCE55076.1"/>
    <property type="molecule type" value="Genomic_DNA"/>
</dbReference>
<accession>G7HY11</accession>
<organism evidence="1 2">
    <name type="scientific">Corynebacterium casei UCMA 3821</name>
    <dbReference type="NCBI Taxonomy" id="1110505"/>
    <lineage>
        <taxon>Bacteria</taxon>
        <taxon>Bacillati</taxon>
        <taxon>Actinomycetota</taxon>
        <taxon>Actinomycetes</taxon>
        <taxon>Mycobacteriales</taxon>
        <taxon>Corynebacteriaceae</taxon>
        <taxon>Corynebacterium</taxon>
    </lineage>
</organism>
<gene>
    <name evidence="1" type="ORF">CCAS_07810</name>
</gene>
<protein>
    <submittedName>
        <fullName evidence="1">Uncharacterized protein</fullName>
    </submittedName>
</protein>
<dbReference type="Proteomes" id="UP000004840">
    <property type="component" value="Unassembled WGS sequence"/>
</dbReference>
<sequence length="65" mass="7505">MLGGFHHGQTPAFFARRHQMNISPRQQRMLVIFRDLPVEKHLVHHPTCARIGMEFRFPPAGADDV</sequence>
<proteinExistence type="predicted"/>
<evidence type="ECO:0000313" key="1">
    <source>
        <dbReference type="EMBL" id="CCE55076.1"/>
    </source>
</evidence>
<dbReference type="AlphaFoldDB" id="G7HY11"/>